<accession>A0A914HFQ0</accession>
<dbReference type="Proteomes" id="UP000887572">
    <property type="component" value="Unplaced"/>
</dbReference>
<feature type="region of interest" description="Disordered" evidence="1">
    <location>
        <begin position="128"/>
        <end position="188"/>
    </location>
</feature>
<sequence length="188" mass="21585">MTEEVLEENELEETAHNDVRSARKISKESAERILVKVLRQSGFQTEEEINVFTKRPSTVRNKNGKERPLKKVKRNELDSNEKPLASAKIHRRGKKEGPPKALPFGRDWNESDWNMKLRVEPRVRNVTEAPVDEHGGLAAAANSKDSSNFDSRKTEVKRSVVDGNRRKENFSMSPEENNAPNMVPKPWW</sequence>
<name>A0A914HFQ0_GLORO</name>
<reference evidence="3" key="1">
    <citation type="submission" date="2022-11" db="UniProtKB">
        <authorList>
            <consortium name="WormBaseParasite"/>
        </authorList>
    </citation>
    <scope>IDENTIFICATION</scope>
</reference>
<evidence type="ECO:0000256" key="1">
    <source>
        <dbReference type="SAM" id="MobiDB-lite"/>
    </source>
</evidence>
<dbReference type="WBParaSite" id="Gr19_v10_g17098.t1">
    <property type="protein sequence ID" value="Gr19_v10_g17098.t1"/>
    <property type="gene ID" value="Gr19_v10_g17098"/>
</dbReference>
<feature type="compositionally biased region" description="Basic and acidic residues" evidence="1">
    <location>
        <begin position="63"/>
        <end position="81"/>
    </location>
</feature>
<feature type="compositionally biased region" description="Polar residues" evidence="1">
    <location>
        <begin position="170"/>
        <end position="180"/>
    </location>
</feature>
<evidence type="ECO:0000313" key="2">
    <source>
        <dbReference type="Proteomes" id="UP000887572"/>
    </source>
</evidence>
<proteinExistence type="predicted"/>
<organism evidence="2 3">
    <name type="scientific">Globodera rostochiensis</name>
    <name type="common">Golden nematode worm</name>
    <name type="synonym">Heterodera rostochiensis</name>
    <dbReference type="NCBI Taxonomy" id="31243"/>
    <lineage>
        <taxon>Eukaryota</taxon>
        <taxon>Metazoa</taxon>
        <taxon>Ecdysozoa</taxon>
        <taxon>Nematoda</taxon>
        <taxon>Chromadorea</taxon>
        <taxon>Rhabditida</taxon>
        <taxon>Tylenchina</taxon>
        <taxon>Tylenchomorpha</taxon>
        <taxon>Tylenchoidea</taxon>
        <taxon>Heteroderidae</taxon>
        <taxon>Heteroderinae</taxon>
        <taxon>Globodera</taxon>
    </lineage>
</organism>
<protein>
    <submittedName>
        <fullName evidence="3">Uncharacterized protein</fullName>
    </submittedName>
</protein>
<feature type="compositionally biased region" description="Basic and acidic residues" evidence="1">
    <location>
        <begin position="150"/>
        <end position="169"/>
    </location>
</feature>
<dbReference type="AlphaFoldDB" id="A0A914HFQ0"/>
<keyword evidence="2" id="KW-1185">Reference proteome</keyword>
<feature type="region of interest" description="Disordered" evidence="1">
    <location>
        <begin position="54"/>
        <end position="108"/>
    </location>
</feature>
<evidence type="ECO:0000313" key="3">
    <source>
        <dbReference type="WBParaSite" id="Gr19_v10_g17098.t1"/>
    </source>
</evidence>